<reference evidence="2" key="1">
    <citation type="journal article" date="2023" name="BMC Genomics">
        <title>Chromosome-level genome assemblies of Cutaneotrichosporon spp. (Trichosporonales, Basidiomycota) reveal imbalanced evolution between nucleotide sequences and chromosome synteny.</title>
        <authorList>
            <person name="Kobayashi Y."/>
            <person name="Kayamori A."/>
            <person name="Aoki K."/>
            <person name="Shiwa Y."/>
            <person name="Matsutani M."/>
            <person name="Fujita N."/>
            <person name="Sugita T."/>
            <person name="Iwasaki W."/>
            <person name="Tanaka N."/>
            <person name="Takashima M."/>
        </authorList>
    </citation>
    <scope>NUCLEOTIDE SEQUENCE</scope>
    <source>
        <strain evidence="2">HIS019</strain>
    </source>
</reference>
<dbReference type="KEGG" id="ccac:CcaHIS019_0503880"/>
<organism evidence="2 3">
    <name type="scientific">Cutaneotrichosporon cavernicola</name>
    <dbReference type="NCBI Taxonomy" id="279322"/>
    <lineage>
        <taxon>Eukaryota</taxon>
        <taxon>Fungi</taxon>
        <taxon>Dikarya</taxon>
        <taxon>Basidiomycota</taxon>
        <taxon>Agaricomycotina</taxon>
        <taxon>Tremellomycetes</taxon>
        <taxon>Trichosporonales</taxon>
        <taxon>Trichosporonaceae</taxon>
        <taxon>Cutaneotrichosporon</taxon>
    </lineage>
</organism>
<name>A0AA48QWV9_9TREE</name>
<dbReference type="GeneID" id="85496630"/>
<dbReference type="RefSeq" id="XP_060458025.1">
    <property type="nucleotide sequence ID" value="XM_060601541.1"/>
</dbReference>
<accession>A0AA48QWV9</accession>
<keyword evidence="3" id="KW-1185">Reference proteome</keyword>
<proteinExistence type="predicted"/>
<dbReference type="AlphaFoldDB" id="A0AA48QWV9"/>
<feature type="region of interest" description="Disordered" evidence="1">
    <location>
        <begin position="77"/>
        <end position="108"/>
    </location>
</feature>
<dbReference type="EMBL" id="AP028216">
    <property type="protein sequence ID" value="BEI92760.1"/>
    <property type="molecule type" value="Genomic_DNA"/>
</dbReference>
<evidence type="ECO:0000313" key="2">
    <source>
        <dbReference type="EMBL" id="BEI92760.1"/>
    </source>
</evidence>
<evidence type="ECO:0000313" key="3">
    <source>
        <dbReference type="Proteomes" id="UP001233271"/>
    </source>
</evidence>
<dbReference type="Proteomes" id="UP001233271">
    <property type="component" value="Chromosome 5"/>
</dbReference>
<feature type="compositionally biased region" description="Basic and acidic residues" evidence="1">
    <location>
        <begin position="99"/>
        <end position="108"/>
    </location>
</feature>
<gene>
    <name evidence="2" type="ORF">CcaverHIS019_0503880</name>
</gene>
<protein>
    <submittedName>
        <fullName evidence="2">Uncharacterized protein</fullName>
    </submittedName>
</protein>
<sequence>MPHPDAVLAPERARALSFNAFTSRPDHWDMNILCARTVHNTYIEQARRGDIVMRTEEFTITPALVADLEAQQRLRASISVDSGSTGSETGGEGVEGEEQVERGAGRRMSEAEAFAHINAWRYDPANPAQTNV</sequence>
<evidence type="ECO:0000256" key="1">
    <source>
        <dbReference type="SAM" id="MobiDB-lite"/>
    </source>
</evidence>